<accession>A0A511DBX6</accession>
<dbReference type="AlphaFoldDB" id="A0A511DBX6"/>
<comment type="caution">
    <text evidence="2">The sequence shown here is derived from an EMBL/GenBank/DDBJ whole genome shotgun (WGS) entry which is preliminary data.</text>
</comment>
<name>A0A511DBX6_9PSEU</name>
<dbReference type="OrthoDB" id="9980830at2"/>
<dbReference type="Proteomes" id="UP000321685">
    <property type="component" value="Unassembled WGS sequence"/>
</dbReference>
<feature type="transmembrane region" description="Helical" evidence="1">
    <location>
        <begin position="12"/>
        <end position="30"/>
    </location>
</feature>
<keyword evidence="1" id="KW-1133">Transmembrane helix</keyword>
<gene>
    <name evidence="2" type="ORF">PSU4_12600</name>
</gene>
<keyword evidence="1" id="KW-0812">Transmembrane</keyword>
<keyword evidence="1" id="KW-0472">Membrane</keyword>
<sequence length="288" mass="30341">MTPEQRLLRGRIVVLVVLVALFVLYLVGLLPVAQLLTLLVFAIVAALVMTVRPAQLRALLGRVEQVSAGGVSIELAAAGAKAAAAAPTGMEDDGDDDATSIVELRFRLERKLADLAAGVLSEAVGDVVVPTHVTIGGLVRDHLLGSAEAVVADTILTTSENEFRSYAQTQREALLRDGGRFVATFRAAVFHERAAQVLAQQTGGVERVRRDDAVGEDLVVTGTGGRVRWVPVFADADSDLVRGQQERVALLTGRSVVLVPALSPSPPPADGQAPVRTFGDLLRAAPPL</sequence>
<evidence type="ECO:0000313" key="3">
    <source>
        <dbReference type="Proteomes" id="UP000321685"/>
    </source>
</evidence>
<keyword evidence="3" id="KW-1185">Reference proteome</keyword>
<organism evidence="2 3">
    <name type="scientific">Pseudonocardia sulfidoxydans NBRC 16205</name>
    <dbReference type="NCBI Taxonomy" id="1223511"/>
    <lineage>
        <taxon>Bacteria</taxon>
        <taxon>Bacillati</taxon>
        <taxon>Actinomycetota</taxon>
        <taxon>Actinomycetes</taxon>
        <taxon>Pseudonocardiales</taxon>
        <taxon>Pseudonocardiaceae</taxon>
        <taxon>Pseudonocardia</taxon>
    </lineage>
</organism>
<dbReference type="RefSeq" id="WP_147103347.1">
    <property type="nucleotide sequence ID" value="NZ_BJVJ01000008.1"/>
</dbReference>
<evidence type="ECO:0000256" key="1">
    <source>
        <dbReference type="SAM" id="Phobius"/>
    </source>
</evidence>
<proteinExistence type="predicted"/>
<evidence type="ECO:0000313" key="2">
    <source>
        <dbReference type="EMBL" id="GEL22306.1"/>
    </source>
</evidence>
<protein>
    <submittedName>
        <fullName evidence="2">Uncharacterized protein</fullName>
    </submittedName>
</protein>
<reference evidence="2 3" key="1">
    <citation type="submission" date="2019-07" db="EMBL/GenBank/DDBJ databases">
        <title>Whole genome shotgun sequence of Pseudonocardia sulfidoxydans NBRC 16205.</title>
        <authorList>
            <person name="Hosoyama A."/>
            <person name="Uohara A."/>
            <person name="Ohji S."/>
            <person name="Ichikawa N."/>
        </authorList>
    </citation>
    <scope>NUCLEOTIDE SEQUENCE [LARGE SCALE GENOMIC DNA]</scope>
    <source>
        <strain evidence="2 3">NBRC 16205</strain>
    </source>
</reference>
<dbReference type="EMBL" id="BJVJ01000008">
    <property type="protein sequence ID" value="GEL22306.1"/>
    <property type="molecule type" value="Genomic_DNA"/>
</dbReference>